<dbReference type="AlphaFoldDB" id="M1DQW3"/>
<sequence>MSFLKGLVGPGVLPSVQATQAPANPPIAITVPKSSVFPPLTWTQFHALFLEKYVPQTLRDHKKDESMVLEQGGIYVAAYEELQEKASMSSLGQWYPLEIVIMVEGVHKVGEEEISEAVEVGEMVTQAEVRCSQAMKSPVKMT</sequence>
<name>M1DQW3_SOLTU</name>
<dbReference type="EnsemblPlants" id="PGSC0003DMT400092932">
    <property type="protein sequence ID" value="PGSC0003DMT400092932"/>
    <property type="gene ID" value="PGSC0003DMG400042503"/>
</dbReference>
<evidence type="ECO:0000313" key="1">
    <source>
        <dbReference type="EnsemblPlants" id="PGSC0003DMT400092932"/>
    </source>
</evidence>
<evidence type="ECO:0000313" key="2">
    <source>
        <dbReference type="Proteomes" id="UP000011115"/>
    </source>
</evidence>
<dbReference type="Proteomes" id="UP000011115">
    <property type="component" value="Unassembled WGS sequence"/>
</dbReference>
<reference evidence="1" key="2">
    <citation type="submission" date="2015-06" db="UniProtKB">
        <authorList>
            <consortium name="EnsemblPlants"/>
        </authorList>
    </citation>
    <scope>IDENTIFICATION</scope>
    <source>
        <strain evidence="1">DM1-3 516 R44</strain>
    </source>
</reference>
<organism evidence="1 2">
    <name type="scientific">Solanum tuberosum</name>
    <name type="common">Potato</name>
    <dbReference type="NCBI Taxonomy" id="4113"/>
    <lineage>
        <taxon>Eukaryota</taxon>
        <taxon>Viridiplantae</taxon>
        <taxon>Streptophyta</taxon>
        <taxon>Embryophyta</taxon>
        <taxon>Tracheophyta</taxon>
        <taxon>Spermatophyta</taxon>
        <taxon>Magnoliopsida</taxon>
        <taxon>eudicotyledons</taxon>
        <taxon>Gunneridae</taxon>
        <taxon>Pentapetalae</taxon>
        <taxon>asterids</taxon>
        <taxon>lamiids</taxon>
        <taxon>Solanales</taxon>
        <taxon>Solanaceae</taxon>
        <taxon>Solanoideae</taxon>
        <taxon>Solaneae</taxon>
        <taxon>Solanum</taxon>
    </lineage>
</organism>
<keyword evidence="2" id="KW-1185">Reference proteome</keyword>
<dbReference type="InParanoid" id="M1DQW3"/>
<dbReference type="HOGENOM" id="CLU_1819267_0_0_1"/>
<proteinExistence type="predicted"/>
<dbReference type="Gramene" id="PGSC0003DMT400092932">
    <property type="protein sequence ID" value="PGSC0003DMT400092932"/>
    <property type="gene ID" value="PGSC0003DMG400042503"/>
</dbReference>
<reference evidence="2" key="1">
    <citation type="journal article" date="2011" name="Nature">
        <title>Genome sequence and analysis of the tuber crop potato.</title>
        <authorList>
            <consortium name="The Potato Genome Sequencing Consortium"/>
        </authorList>
    </citation>
    <scope>NUCLEOTIDE SEQUENCE [LARGE SCALE GENOMIC DNA]</scope>
    <source>
        <strain evidence="2">cv. DM1-3 516 R44</strain>
    </source>
</reference>
<accession>M1DQW3</accession>
<dbReference type="PaxDb" id="4113-PGSC0003DMT400092932"/>
<protein>
    <submittedName>
        <fullName evidence="1">'chromo' domain containing protein</fullName>
    </submittedName>
</protein>